<keyword evidence="1" id="KW-0479">Metal-binding</keyword>
<dbReference type="InterPro" id="IPR039123">
    <property type="entry name" value="PPTC7"/>
</dbReference>
<dbReference type="Gene3D" id="3.60.40.10">
    <property type="entry name" value="PPM-type phosphatase domain"/>
    <property type="match status" value="1"/>
</dbReference>
<dbReference type="PROSITE" id="PS51746">
    <property type="entry name" value="PPM_2"/>
    <property type="match status" value="1"/>
</dbReference>
<protein>
    <recommendedName>
        <fullName evidence="1">Protein phosphatase</fullName>
        <ecNumber evidence="1">3.1.3.16</ecNumber>
    </recommendedName>
</protein>
<keyword evidence="1" id="KW-0378">Hydrolase</keyword>
<dbReference type="STRING" id="478820.A0A196SDR2"/>
<keyword evidence="1" id="KW-0464">Manganese</keyword>
<sequence length="213" mass="23021">MKKEIQSPIVDKQDLKAKAIAAAQSTCSAVRMGSSTLCTVAVGMNNKVFFYNIGDSGLYVLHYGVPPVKNGSPSPSAAKEWFIRDYTPKQCHSFNFPFQLGRGADNPSHGSSDSLNVQAGDLCLVASDGLFDNLWPKDLTSLVNTFWKDGIPTEGEKTVPQLLQDMVNAIVGVTLKYSCGSTTTPFENDALQNGYKYQGGKPDDITAVLALFQ</sequence>
<comment type="catalytic activity">
    <reaction evidence="1">
        <text>O-phospho-L-seryl-[protein] + H2O = L-seryl-[protein] + phosphate</text>
        <dbReference type="Rhea" id="RHEA:20629"/>
        <dbReference type="Rhea" id="RHEA-COMP:9863"/>
        <dbReference type="Rhea" id="RHEA-COMP:11604"/>
        <dbReference type="ChEBI" id="CHEBI:15377"/>
        <dbReference type="ChEBI" id="CHEBI:29999"/>
        <dbReference type="ChEBI" id="CHEBI:43474"/>
        <dbReference type="ChEBI" id="CHEBI:83421"/>
        <dbReference type="EC" id="3.1.3.16"/>
    </reaction>
</comment>
<dbReference type="InterPro" id="IPR036457">
    <property type="entry name" value="PPM-type-like_dom_sf"/>
</dbReference>
<comment type="catalytic activity">
    <reaction evidence="1">
        <text>O-phospho-L-threonyl-[protein] + H2O = L-threonyl-[protein] + phosphate</text>
        <dbReference type="Rhea" id="RHEA:47004"/>
        <dbReference type="Rhea" id="RHEA-COMP:11060"/>
        <dbReference type="Rhea" id="RHEA-COMP:11605"/>
        <dbReference type="ChEBI" id="CHEBI:15377"/>
        <dbReference type="ChEBI" id="CHEBI:30013"/>
        <dbReference type="ChEBI" id="CHEBI:43474"/>
        <dbReference type="ChEBI" id="CHEBI:61977"/>
        <dbReference type="EC" id="3.1.3.16"/>
    </reaction>
</comment>
<dbReference type="OrthoDB" id="60843at2759"/>
<feature type="domain" description="PPM-type phosphatase" evidence="2">
    <location>
        <begin position="1"/>
        <end position="212"/>
    </location>
</feature>
<evidence type="ECO:0000313" key="4">
    <source>
        <dbReference type="Proteomes" id="UP000078348"/>
    </source>
</evidence>
<dbReference type="InterPro" id="IPR001932">
    <property type="entry name" value="PPM-type_phosphatase-like_dom"/>
</dbReference>
<dbReference type="EC" id="3.1.3.16" evidence="1"/>
<comment type="caution">
    <text evidence="3">The sequence shown here is derived from an EMBL/GenBank/DDBJ whole genome shotgun (WGS) entry which is preliminary data.</text>
</comment>
<name>A0A196SDR2_BLAHN</name>
<reference evidence="3 4" key="1">
    <citation type="submission" date="2016-05" db="EMBL/GenBank/DDBJ databases">
        <title>Nuclear genome of Blastocystis sp. subtype 1 NandII.</title>
        <authorList>
            <person name="Gentekaki E."/>
            <person name="Curtis B."/>
            <person name="Stairs C."/>
            <person name="Eme L."/>
            <person name="Herman E."/>
            <person name="Klimes V."/>
            <person name="Arias M.C."/>
            <person name="Elias M."/>
            <person name="Hilliou F."/>
            <person name="Klute M."/>
            <person name="Malik S.-B."/>
            <person name="Pightling A."/>
            <person name="Rachubinski R."/>
            <person name="Salas D."/>
            <person name="Schlacht A."/>
            <person name="Suga H."/>
            <person name="Archibald J."/>
            <person name="Ball S.G."/>
            <person name="Clark G."/>
            <person name="Dacks J."/>
            <person name="Van Der Giezen M."/>
            <person name="Tsaousis A."/>
            <person name="Roger A."/>
        </authorList>
    </citation>
    <scope>NUCLEOTIDE SEQUENCE [LARGE SCALE GENOMIC DNA]</scope>
    <source>
        <strain evidence="4">ATCC 50177 / NandII</strain>
    </source>
</reference>
<keyword evidence="4" id="KW-1185">Reference proteome</keyword>
<evidence type="ECO:0000256" key="1">
    <source>
        <dbReference type="RuleBase" id="RU366020"/>
    </source>
</evidence>
<dbReference type="PANTHER" id="PTHR12320">
    <property type="entry name" value="PROTEIN PHOSPHATASE 2C"/>
    <property type="match status" value="1"/>
</dbReference>
<dbReference type="GO" id="GO:0004722">
    <property type="term" value="F:protein serine/threonine phosphatase activity"/>
    <property type="evidence" value="ECO:0007669"/>
    <property type="project" value="UniProtKB-EC"/>
</dbReference>
<comment type="cofactor">
    <cofactor evidence="1">
        <name>Mn(2+)</name>
        <dbReference type="ChEBI" id="CHEBI:29035"/>
    </cofactor>
</comment>
<evidence type="ECO:0000313" key="3">
    <source>
        <dbReference type="EMBL" id="OAO14134.1"/>
    </source>
</evidence>
<organism evidence="3 4">
    <name type="scientific">Blastocystis sp. subtype 1 (strain ATCC 50177 / NandII)</name>
    <dbReference type="NCBI Taxonomy" id="478820"/>
    <lineage>
        <taxon>Eukaryota</taxon>
        <taxon>Sar</taxon>
        <taxon>Stramenopiles</taxon>
        <taxon>Bigyra</taxon>
        <taxon>Opalozoa</taxon>
        <taxon>Opalinata</taxon>
        <taxon>Blastocystidae</taxon>
        <taxon>Blastocystis</taxon>
    </lineage>
</organism>
<accession>A0A196SDR2</accession>
<evidence type="ECO:0000259" key="2">
    <source>
        <dbReference type="PROSITE" id="PS51746"/>
    </source>
</evidence>
<comment type="similarity">
    <text evidence="1">Belongs to the PP2C family.</text>
</comment>
<dbReference type="GO" id="GO:0046872">
    <property type="term" value="F:metal ion binding"/>
    <property type="evidence" value="ECO:0007669"/>
    <property type="project" value="UniProtKB-UniRule"/>
</dbReference>
<dbReference type="EMBL" id="LXWW01000288">
    <property type="protein sequence ID" value="OAO14134.1"/>
    <property type="molecule type" value="Genomic_DNA"/>
</dbReference>
<keyword evidence="1" id="KW-0460">Magnesium</keyword>
<dbReference type="AlphaFoldDB" id="A0A196SDR2"/>
<keyword evidence="1" id="KW-0904">Protein phosphatase</keyword>
<proteinExistence type="inferred from homology"/>
<dbReference type="Proteomes" id="UP000078348">
    <property type="component" value="Unassembled WGS sequence"/>
</dbReference>
<comment type="cofactor">
    <cofactor evidence="1">
        <name>Mg(2+)</name>
        <dbReference type="ChEBI" id="CHEBI:18420"/>
    </cofactor>
</comment>
<dbReference type="PANTHER" id="PTHR12320:SF1">
    <property type="entry name" value="PROTEIN PHOSPHATASE PTC7 HOMOLOG"/>
    <property type="match status" value="1"/>
</dbReference>
<gene>
    <name evidence="3" type="ORF">AV274_4201</name>
</gene>
<dbReference type="SUPFAM" id="SSF81606">
    <property type="entry name" value="PP2C-like"/>
    <property type="match status" value="1"/>
</dbReference>